<sequence>MTPKQTTFAVKHPQYYLPTGDIVIQVENVLFRLPLATLHAHSPVLRMIVPPSYGGKLRTTGFDDTSPFRLQGPDPKSFVHLLYIILPTPDTPSLTLLSVDDWLAVLKLSTQYDVPSVPSVATTYLHILPIDPIRKITLWDSYKLDPALLHSAYVALCTRAEPLSLQMAMSLGLRTFTKVAAMRDEYHQRANNTCIRCGGSCVSAQDKRRIARDIVSAIMDC</sequence>
<gene>
    <name evidence="1" type="ORF">CYLTODRAFT_399795</name>
</gene>
<proteinExistence type="predicted"/>
<dbReference type="Proteomes" id="UP000054007">
    <property type="component" value="Unassembled WGS sequence"/>
</dbReference>
<evidence type="ECO:0000313" key="1">
    <source>
        <dbReference type="EMBL" id="KIY65842.1"/>
    </source>
</evidence>
<dbReference type="AlphaFoldDB" id="A0A0D7B5S3"/>
<dbReference type="OrthoDB" id="2367075at2759"/>
<organism evidence="1 2">
    <name type="scientific">Cylindrobasidium torrendii FP15055 ss-10</name>
    <dbReference type="NCBI Taxonomy" id="1314674"/>
    <lineage>
        <taxon>Eukaryota</taxon>
        <taxon>Fungi</taxon>
        <taxon>Dikarya</taxon>
        <taxon>Basidiomycota</taxon>
        <taxon>Agaricomycotina</taxon>
        <taxon>Agaricomycetes</taxon>
        <taxon>Agaricomycetidae</taxon>
        <taxon>Agaricales</taxon>
        <taxon>Marasmiineae</taxon>
        <taxon>Physalacriaceae</taxon>
        <taxon>Cylindrobasidium</taxon>
    </lineage>
</organism>
<name>A0A0D7B5S3_9AGAR</name>
<accession>A0A0D7B5S3</accession>
<reference evidence="1 2" key="1">
    <citation type="journal article" date="2015" name="Fungal Genet. Biol.">
        <title>Evolution of novel wood decay mechanisms in Agaricales revealed by the genome sequences of Fistulina hepatica and Cylindrobasidium torrendii.</title>
        <authorList>
            <person name="Floudas D."/>
            <person name="Held B.W."/>
            <person name="Riley R."/>
            <person name="Nagy L.G."/>
            <person name="Koehler G."/>
            <person name="Ransdell A.S."/>
            <person name="Younus H."/>
            <person name="Chow J."/>
            <person name="Chiniquy J."/>
            <person name="Lipzen A."/>
            <person name="Tritt A."/>
            <person name="Sun H."/>
            <person name="Haridas S."/>
            <person name="LaButti K."/>
            <person name="Ohm R.A."/>
            <person name="Kues U."/>
            <person name="Blanchette R.A."/>
            <person name="Grigoriev I.V."/>
            <person name="Minto R.E."/>
            <person name="Hibbett D.S."/>
        </authorList>
    </citation>
    <scope>NUCLEOTIDE SEQUENCE [LARGE SCALE GENOMIC DNA]</scope>
    <source>
        <strain evidence="1 2">FP15055 ss-10</strain>
    </source>
</reference>
<evidence type="ECO:0000313" key="2">
    <source>
        <dbReference type="Proteomes" id="UP000054007"/>
    </source>
</evidence>
<dbReference type="STRING" id="1314674.A0A0D7B5S3"/>
<evidence type="ECO:0008006" key="3">
    <source>
        <dbReference type="Google" id="ProtNLM"/>
    </source>
</evidence>
<protein>
    <recommendedName>
        <fullName evidence="3">BTB domain-containing protein</fullName>
    </recommendedName>
</protein>
<keyword evidence="2" id="KW-1185">Reference proteome</keyword>
<dbReference type="EMBL" id="KN880575">
    <property type="protein sequence ID" value="KIY65842.1"/>
    <property type="molecule type" value="Genomic_DNA"/>
</dbReference>